<dbReference type="RefSeq" id="WP_075637712.1">
    <property type="nucleotide sequence ID" value="NZ_MKIM01000019.1"/>
</dbReference>
<name>A0A1Q8ZXE3_9HYPH</name>
<comment type="caution">
    <text evidence="1">The sequence shown here is derived from an EMBL/GenBank/DDBJ whole genome shotgun (WGS) entry which is preliminary data.</text>
</comment>
<sequence length="262" mass="28898">MRLTLKVIDDRGVVLSEASGEDEVILVHRSVYNEGDCVVLETDHPQHSVLLCLDNAMPAALVYVAEKACLFPIPHHADQKAYPPEAFGGTTHRLSARLMRAGEVPGRRNLACNPYDTSGNTQIFPHASANVSTRGEAAFAARNAIDGEKANAGHGFWPYTSWGINRDPLAALTVQFGRPVLVDEVVLYLRADFPHDAWWEQATLLFDTGDTLTVPLMKTHAGQRFAFAPKRVEWVTLQNLIKADDPSVYPALTQIEIWGRGD</sequence>
<dbReference type="EMBL" id="MKIM01000019">
    <property type="protein sequence ID" value="OLP46757.1"/>
    <property type="molecule type" value="Genomic_DNA"/>
</dbReference>
<dbReference type="Proteomes" id="UP000186894">
    <property type="component" value="Unassembled WGS sequence"/>
</dbReference>
<proteinExistence type="predicted"/>
<evidence type="ECO:0000313" key="2">
    <source>
        <dbReference type="Proteomes" id="UP000186894"/>
    </source>
</evidence>
<dbReference type="STRING" id="1867956.BJF95_15700"/>
<accession>A0A1Q8ZXE3</accession>
<protein>
    <submittedName>
        <fullName evidence="1">Carbohydrate-binding protein</fullName>
    </submittedName>
</protein>
<dbReference type="SUPFAM" id="SSF49785">
    <property type="entry name" value="Galactose-binding domain-like"/>
    <property type="match status" value="1"/>
</dbReference>
<dbReference type="AlphaFoldDB" id="A0A1Q8ZXE3"/>
<keyword evidence="2" id="KW-1185">Reference proteome</keyword>
<gene>
    <name evidence="1" type="ORF">BJF95_15700</name>
</gene>
<dbReference type="OrthoDB" id="5674083at2"/>
<dbReference type="InterPro" id="IPR008979">
    <property type="entry name" value="Galactose-bd-like_sf"/>
</dbReference>
<evidence type="ECO:0000313" key="1">
    <source>
        <dbReference type="EMBL" id="OLP46757.1"/>
    </source>
</evidence>
<organism evidence="1 2">
    <name type="scientific">Rhizobium oryziradicis</name>
    <dbReference type="NCBI Taxonomy" id="1867956"/>
    <lineage>
        <taxon>Bacteria</taxon>
        <taxon>Pseudomonadati</taxon>
        <taxon>Pseudomonadota</taxon>
        <taxon>Alphaproteobacteria</taxon>
        <taxon>Hyphomicrobiales</taxon>
        <taxon>Rhizobiaceae</taxon>
        <taxon>Rhizobium/Agrobacterium group</taxon>
        <taxon>Rhizobium</taxon>
    </lineage>
</organism>
<reference evidence="1 2" key="1">
    <citation type="submission" date="2016-09" db="EMBL/GenBank/DDBJ databases">
        <title>Rhizobium oryziradicis sp. nov., isolated from the root of rice.</title>
        <authorList>
            <person name="Zhao J."/>
            <person name="Zhang X."/>
        </authorList>
    </citation>
    <scope>NUCLEOTIDE SEQUENCE [LARGE SCALE GENOMIC DNA]</scope>
    <source>
        <strain evidence="1 2">N19</strain>
    </source>
</reference>